<evidence type="ECO:0000313" key="1">
    <source>
        <dbReference type="EMBL" id="SCZ51725.1"/>
    </source>
</evidence>
<proteinExistence type="predicted"/>
<keyword evidence="2" id="KW-1185">Reference proteome</keyword>
<dbReference type="Proteomes" id="UP000199648">
    <property type="component" value="Unassembled WGS sequence"/>
</dbReference>
<dbReference type="Pfam" id="PF07295">
    <property type="entry name" value="DUF1451"/>
    <property type="match status" value="1"/>
</dbReference>
<accession>A0A1G5PQ15</accession>
<dbReference type="STRING" id="415747.SAMN03097708_00571"/>
<gene>
    <name evidence="1" type="ORF">SAMN03097708_00571</name>
</gene>
<dbReference type="EMBL" id="FMWD01000002">
    <property type="protein sequence ID" value="SCZ51725.1"/>
    <property type="molecule type" value="Genomic_DNA"/>
</dbReference>
<sequence length="177" mass="20121">MSEKENHHGLGERLAEGYHRMLERVRQRLDDIEHDTGPTLKRAIDDAQERATELGELSREESAKVAEYLRRDLEDAATFVSESGRELGNWLKFDWNLIERSLADLFANAVDHTRVELEQFSERAAALGEWHTGEVTAMGTLQCKSCGEELHFHGPGHIPPCPKCHGTTFRRLTDAEQ</sequence>
<evidence type="ECO:0000313" key="2">
    <source>
        <dbReference type="Proteomes" id="UP000199648"/>
    </source>
</evidence>
<organism evidence="1 2">
    <name type="scientific">Thiohalomonas denitrificans</name>
    <dbReference type="NCBI Taxonomy" id="415747"/>
    <lineage>
        <taxon>Bacteria</taxon>
        <taxon>Pseudomonadati</taxon>
        <taxon>Pseudomonadota</taxon>
        <taxon>Gammaproteobacteria</taxon>
        <taxon>Thiohalomonadales</taxon>
        <taxon>Thiohalomonadaceae</taxon>
        <taxon>Thiohalomonas</taxon>
    </lineage>
</organism>
<dbReference type="RefSeq" id="WP_092992432.1">
    <property type="nucleotide sequence ID" value="NZ_FMWD01000002.1"/>
</dbReference>
<dbReference type="InterPro" id="IPR009912">
    <property type="entry name" value="DUF1451"/>
</dbReference>
<dbReference type="AlphaFoldDB" id="A0A1G5PQ15"/>
<dbReference type="OrthoDB" id="3174978at2"/>
<name>A0A1G5PQ15_9GAMM</name>
<protein>
    <submittedName>
        <fullName evidence="1">Zinc-ribbon containing domain-containing protein</fullName>
    </submittedName>
</protein>
<reference evidence="1 2" key="1">
    <citation type="submission" date="2016-10" db="EMBL/GenBank/DDBJ databases">
        <authorList>
            <person name="de Groot N.N."/>
        </authorList>
    </citation>
    <scope>NUCLEOTIDE SEQUENCE [LARGE SCALE GENOMIC DNA]</scope>
    <source>
        <strain evidence="1 2">HLD2</strain>
    </source>
</reference>